<dbReference type="Gene3D" id="3.40.50.880">
    <property type="match status" value="2"/>
</dbReference>
<keyword evidence="4" id="KW-1185">Reference proteome</keyword>
<dbReference type="InterPro" id="IPR052158">
    <property type="entry name" value="INH-QAR"/>
</dbReference>
<keyword evidence="1" id="KW-1133">Transmembrane helix</keyword>
<dbReference type="SUPFAM" id="SSF52317">
    <property type="entry name" value="Class I glutamine amidotransferase-like"/>
    <property type="match status" value="1"/>
</dbReference>
<sequence length="460" mass="51936">MKLLLRVVVYVMTFVILFGGVGAFGYIRSNHAYWIPTRQSPMPALQDVSIPEHNPKKPTVAVLLSNPTTEVFDFMVPYEMFAMTESYNVYAVAPDKNMKTLSGGLDLMPHYSFDELDRFLGKSPDLIVIPAMPMVDEAKYKPVREWIQKHSDTKLLSICAGGLNLADTGLLKGKEAITDWKSFDYHEIDKYPETKWRRDVRYVADGNTVASAALTSGIDAVLYVISQQLGEPMAEKIAKEMKYPSYHFVKNPKVDPYYVDRTELIFTFNQAFQWNKKSAGVLLYNGMDDGALTTIFDTYAASGTTKVYTISDAKQPIVTKNHLNLVTRYQMSNAPKLDRMFVPGVEAESLTAEDVKQWNKKGNNVVPEFIHSGSAHRFIFDAPLEDLAKQEDVLTAKYGAKRLEYRATNLNFEGKPFSYEAFGIPILLSLAALLTTFFLDKRFIRKGRRGPMSNDTNVPK</sequence>
<dbReference type="PANTHER" id="PTHR43130:SF3">
    <property type="entry name" value="HTH-TYPE TRANSCRIPTIONAL REGULATOR RV1931C"/>
    <property type="match status" value="1"/>
</dbReference>
<proteinExistence type="predicted"/>
<dbReference type="InterPro" id="IPR002818">
    <property type="entry name" value="DJ-1/PfpI"/>
</dbReference>
<keyword evidence="1" id="KW-0472">Membrane</keyword>
<feature type="domain" description="DJ-1/PfpI" evidence="2">
    <location>
        <begin position="60"/>
        <end position="224"/>
    </location>
</feature>
<dbReference type="PANTHER" id="PTHR43130">
    <property type="entry name" value="ARAC-FAMILY TRANSCRIPTIONAL REGULATOR"/>
    <property type="match status" value="1"/>
</dbReference>
<dbReference type="RefSeq" id="WP_258213783.1">
    <property type="nucleotide sequence ID" value="NZ_JANQBD010000008.1"/>
</dbReference>
<dbReference type="EMBL" id="JANQBD010000008">
    <property type="protein sequence ID" value="MCR8632195.1"/>
    <property type="molecule type" value="Genomic_DNA"/>
</dbReference>
<evidence type="ECO:0000259" key="2">
    <source>
        <dbReference type="Pfam" id="PF01965"/>
    </source>
</evidence>
<name>A0ABT1YHK1_9BACL</name>
<dbReference type="Pfam" id="PF01965">
    <property type="entry name" value="DJ-1_PfpI"/>
    <property type="match status" value="1"/>
</dbReference>
<gene>
    <name evidence="3" type="ORF">NV381_13365</name>
</gene>
<dbReference type="InterPro" id="IPR029062">
    <property type="entry name" value="Class_I_gatase-like"/>
</dbReference>
<dbReference type="Proteomes" id="UP001300012">
    <property type="component" value="Unassembled WGS sequence"/>
</dbReference>
<organism evidence="3 4">
    <name type="scientific">Paenibacillus radicis</name>
    <name type="common">ex Xue et al. 2023</name>
    <dbReference type="NCBI Taxonomy" id="2972489"/>
    <lineage>
        <taxon>Bacteria</taxon>
        <taxon>Bacillati</taxon>
        <taxon>Bacillota</taxon>
        <taxon>Bacilli</taxon>
        <taxon>Bacillales</taxon>
        <taxon>Paenibacillaceae</taxon>
        <taxon>Paenibacillus</taxon>
    </lineage>
</organism>
<protein>
    <submittedName>
        <fullName evidence="3">DJ-1/PfpI family protein</fullName>
    </submittedName>
</protein>
<comment type="caution">
    <text evidence="3">The sequence shown here is derived from an EMBL/GenBank/DDBJ whole genome shotgun (WGS) entry which is preliminary data.</text>
</comment>
<evidence type="ECO:0000313" key="4">
    <source>
        <dbReference type="Proteomes" id="UP001300012"/>
    </source>
</evidence>
<reference evidence="3 4" key="1">
    <citation type="submission" date="2022-08" db="EMBL/GenBank/DDBJ databases">
        <title>Paenibacillus endoradicis sp. nov., Paenibacillus radicibacter sp. nov and Paenibacillus pararadicis sp. nov., three cold-adapted plant growth-promoting bacteria isolated from root of Larix gmelinii in Great Khingan.</title>
        <authorList>
            <person name="Xue H."/>
        </authorList>
    </citation>
    <scope>NUCLEOTIDE SEQUENCE [LARGE SCALE GENOMIC DNA]</scope>
    <source>
        <strain evidence="3 4">N5-1-1-5</strain>
    </source>
</reference>
<accession>A0ABT1YHK1</accession>
<evidence type="ECO:0000256" key="1">
    <source>
        <dbReference type="SAM" id="Phobius"/>
    </source>
</evidence>
<evidence type="ECO:0000313" key="3">
    <source>
        <dbReference type="EMBL" id="MCR8632195.1"/>
    </source>
</evidence>
<feature type="transmembrane region" description="Helical" evidence="1">
    <location>
        <begin position="421"/>
        <end position="439"/>
    </location>
</feature>
<feature type="transmembrane region" description="Helical" evidence="1">
    <location>
        <begin position="7"/>
        <end position="27"/>
    </location>
</feature>
<keyword evidence="1" id="KW-0812">Transmembrane</keyword>